<feature type="transmembrane region" description="Helical" evidence="1">
    <location>
        <begin position="113"/>
        <end position="130"/>
    </location>
</feature>
<dbReference type="RefSeq" id="WP_075764252.1">
    <property type="nucleotide sequence ID" value="NZ_CP016076.1"/>
</dbReference>
<evidence type="ECO:0000256" key="1">
    <source>
        <dbReference type="SAM" id="Phobius"/>
    </source>
</evidence>
<keyword evidence="1" id="KW-0812">Transmembrane</keyword>
<keyword evidence="1" id="KW-1133">Transmembrane helix</keyword>
<feature type="transmembrane region" description="Helical" evidence="1">
    <location>
        <begin position="87"/>
        <end position="107"/>
    </location>
</feature>
<sequence length="199" mass="21199">MLDPHWVFAGAVLGLVGSVRYAFAITRGRVRPNLVTWSLWAAAPLIGFFAQLDSDVGLPAVMTLAAGVGPLIVILTSVIARRHYTRLGVLDLACAGTAALALCIWLGLGAAPLAVLFAVAADAVAAPPTIVKAWRHPDSENVFFYVFVGVGATITLMTISSWEPQAWAFALYQVALCVLLIGIIATRRRAHAGRLRPRT</sequence>
<feature type="transmembrane region" description="Helical" evidence="1">
    <location>
        <begin position="6"/>
        <end position="23"/>
    </location>
</feature>
<feature type="transmembrane region" description="Helical" evidence="1">
    <location>
        <begin position="35"/>
        <end position="52"/>
    </location>
</feature>
<dbReference type="Proteomes" id="UP000185511">
    <property type="component" value="Chromosome"/>
</dbReference>
<dbReference type="KEGG" id="acad:UA74_09980"/>
<dbReference type="AlphaFoldDB" id="A0AAC9PR94"/>
<organism evidence="2 3">
    <name type="scientific">Actinoalloteichus fjordicus</name>
    <dbReference type="NCBI Taxonomy" id="1612552"/>
    <lineage>
        <taxon>Bacteria</taxon>
        <taxon>Bacillati</taxon>
        <taxon>Actinomycetota</taxon>
        <taxon>Actinomycetes</taxon>
        <taxon>Pseudonocardiales</taxon>
        <taxon>Pseudonocardiaceae</taxon>
        <taxon>Actinoalloteichus</taxon>
    </lineage>
</organism>
<name>A0AAC9PR94_9PSEU</name>
<keyword evidence="1" id="KW-0472">Membrane</keyword>
<protein>
    <submittedName>
        <fullName evidence="2">Uncharacterized protein</fullName>
    </submittedName>
</protein>
<keyword evidence="3" id="KW-1185">Reference proteome</keyword>
<accession>A0AAC9PR94</accession>
<feature type="transmembrane region" description="Helical" evidence="1">
    <location>
        <begin position="142"/>
        <end position="160"/>
    </location>
</feature>
<feature type="transmembrane region" description="Helical" evidence="1">
    <location>
        <begin position="58"/>
        <end position="80"/>
    </location>
</feature>
<dbReference type="EMBL" id="CP016076">
    <property type="protein sequence ID" value="APU14059.1"/>
    <property type="molecule type" value="Genomic_DNA"/>
</dbReference>
<evidence type="ECO:0000313" key="3">
    <source>
        <dbReference type="Proteomes" id="UP000185511"/>
    </source>
</evidence>
<proteinExistence type="predicted"/>
<reference evidence="3" key="1">
    <citation type="submission" date="2016-06" db="EMBL/GenBank/DDBJ databases">
        <title>Complete genome sequence of Actinoalloteichus fjordicus DSM 46855 (=ADI127-17), type strain of the new species Actinoalloteichus fjordicus.</title>
        <authorList>
            <person name="Ruckert C."/>
            <person name="Nouioui I."/>
            <person name="Willmese J."/>
            <person name="van Wezel G."/>
            <person name="Klenk H.-P."/>
            <person name="Kalinowski J."/>
            <person name="Zotchev S.B."/>
        </authorList>
    </citation>
    <scope>NUCLEOTIDE SEQUENCE [LARGE SCALE GENOMIC DNA]</scope>
    <source>
        <strain evidence="3">ADI127-7</strain>
    </source>
</reference>
<evidence type="ECO:0000313" key="2">
    <source>
        <dbReference type="EMBL" id="APU14059.1"/>
    </source>
</evidence>
<gene>
    <name evidence="2" type="ORF">UA74_09980</name>
</gene>
<feature type="transmembrane region" description="Helical" evidence="1">
    <location>
        <begin position="166"/>
        <end position="186"/>
    </location>
</feature>